<accession>A0A922SE46</accession>
<dbReference type="Proteomes" id="UP000814243">
    <property type="component" value="Unassembled WGS sequence"/>
</dbReference>
<keyword evidence="2 5" id="KW-0812">Transmembrane</keyword>
<evidence type="ECO:0000313" key="8">
    <source>
        <dbReference type="Proteomes" id="UP000814243"/>
    </source>
</evidence>
<dbReference type="GO" id="GO:0022857">
    <property type="term" value="F:transmembrane transporter activity"/>
    <property type="evidence" value="ECO:0007669"/>
    <property type="project" value="InterPro"/>
</dbReference>
<dbReference type="PROSITE" id="PS50850">
    <property type="entry name" value="MFS"/>
    <property type="match status" value="1"/>
</dbReference>
<dbReference type="PANTHER" id="PTHR48021:SF1">
    <property type="entry name" value="GH07001P-RELATED"/>
    <property type="match status" value="1"/>
</dbReference>
<protein>
    <recommendedName>
        <fullName evidence="6">Major facilitator superfamily (MFS) profile domain-containing protein</fullName>
    </recommendedName>
</protein>
<dbReference type="Pfam" id="PF00083">
    <property type="entry name" value="Sugar_tr"/>
    <property type="match status" value="1"/>
</dbReference>
<dbReference type="SUPFAM" id="SSF103473">
    <property type="entry name" value="MFS general substrate transporter"/>
    <property type="match status" value="1"/>
</dbReference>
<feature type="transmembrane region" description="Helical" evidence="5">
    <location>
        <begin position="204"/>
        <end position="225"/>
    </location>
</feature>
<dbReference type="EMBL" id="JACEFF010000620">
    <property type="protein sequence ID" value="KAH9634310.1"/>
    <property type="molecule type" value="Genomic_DNA"/>
</dbReference>
<feature type="transmembrane region" description="Helical" evidence="5">
    <location>
        <begin position="428"/>
        <end position="449"/>
    </location>
</feature>
<dbReference type="InterPro" id="IPR005828">
    <property type="entry name" value="MFS_sugar_transport-like"/>
</dbReference>
<evidence type="ECO:0000256" key="5">
    <source>
        <dbReference type="SAM" id="Phobius"/>
    </source>
</evidence>
<keyword evidence="4 5" id="KW-0472">Membrane</keyword>
<feature type="domain" description="Major facilitator superfamily (MFS) profile" evidence="6">
    <location>
        <begin position="54"/>
        <end position="483"/>
    </location>
</feature>
<dbReference type="InterPro" id="IPR020846">
    <property type="entry name" value="MFS_dom"/>
</dbReference>
<name>A0A922SE46_SPOEX</name>
<evidence type="ECO:0000256" key="2">
    <source>
        <dbReference type="ARBA" id="ARBA00022692"/>
    </source>
</evidence>
<comment type="caution">
    <text evidence="7">The sequence shown here is derived from an EMBL/GenBank/DDBJ whole genome shotgun (WGS) entry which is preliminary data.</text>
</comment>
<evidence type="ECO:0000256" key="1">
    <source>
        <dbReference type="ARBA" id="ARBA00004141"/>
    </source>
</evidence>
<dbReference type="InterPro" id="IPR050549">
    <property type="entry name" value="MFS_Trehalose_Transporter"/>
</dbReference>
<reference evidence="7" key="1">
    <citation type="journal article" date="2021" name="G3 (Bethesda)">
        <title>Genome and transcriptome analysis of the beet armyworm Spodoptera exigua reveals targets for pest control. .</title>
        <authorList>
            <person name="Simon S."/>
            <person name="Breeschoten T."/>
            <person name="Jansen H.J."/>
            <person name="Dirks R.P."/>
            <person name="Schranz M.E."/>
            <person name="Ros V.I.D."/>
        </authorList>
    </citation>
    <scope>NUCLEOTIDE SEQUENCE</scope>
    <source>
        <strain evidence="7">TB_SE_WUR_2020</strain>
    </source>
</reference>
<dbReference type="GO" id="GO:0016020">
    <property type="term" value="C:membrane"/>
    <property type="evidence" value="ECO:0007669"/>
    <property type="project" value="UniProtKB-SubCell"/>
</dbReference>
<sequence>MTLKKPVMHLLFGVASVQHWRLAYQEAVYPTARFPHQLQRKKKKKTSSFSQMFVATAPQLAAVSMGGSLGYPCVLIQQFQSNETSIKTDLSTLTWIASMHGVAGIGATLMPTLMQWKGRKYTFIGSTLLLLIGWLLAFVAQSTLTVLLSAILHGLSSNCITIVNLMAVSEMLAPRYRSASMVLLNINQTIGQFMVAALGSIFNWQIVALIMCGPATVALLIAFLWPESPSWLAYKGKFEDSEKAFVWLRGNDIDANRELKAMLAAKKGPRIKASKKTKLQEMWSKMKRRDFYLPSLFMFLLLLNFYISGALPLFIYSKDILQMATRTSEIAVFGYLATVSTLFTGSLISLILIRYFKTKTVLSSCVGSILSLFSCSLVSYLQSIGVVRPDSYLFLYAYLAYMVFCNSGFNPITFALPIDLMPVKHRGMGGALFNILTCLLYVVTVKPFLYIVESISLAGTLLLFGVSCLFCTILIWIYVPETKNRTLQEIEDYYNYGSFDRFRHSDDVEVKTPIVKNGVVD</sequence>
<evidence type="ECO:0000259" key="6">
    <source>
        <dbReference type="PROSITE" id="PS50850"/>
    </source>
</evidence>
<dbReference type="InterPro" id="IPR036259">
    <property type="entry name" value="MFS_trans_sf"/>
</dbReference>
<dbReference type="AlphaFoldDB" id="A0A922SE46"/>
<keyword evidence="3 5" id="KW-1133">Transmembrane helix</keyword>
<proteinExistence type="predicted"/>
<feature type="transmembrane region" description="Helical" evidence="5">
    <location>
        <begin position="291"/>
        <end position="315"/>
    </location>
</feature>
<feature type="transmembrane region" description="Helical" evidence="5">
    <location>
        <begin position="360"/>
        <end position="381"/>
    </location>
</feature>
<feature type="transmembrane region" description="Helical" evidence="5">
    <location>
        <begin position="90"/>
        <end position="109"/>
    </location>
</feature>
<dbReference type="PANTHER" id="PTHR48021">
    <property type="match status" value="1"/>
</dbReference>
<feature type="transmembrane region" description="Helical" evidence="5">
    <location>
        <begin position="393"/>
        <end position="416"/>
    </location>
</feature>
<gene>
    <name evidence="7" type="ORF">HF086_011570</name>
</gene>
<feature type="transmembrane region" description="Helical" evidence="5">
    <location>
        <begin position="146"/>
        <end position="167"/>
    </location>
</feature>
<evidence type="ECO:0000313" key="7">
    <source>
        <dbReference type="EMBL" id="KAH9634310.1"/>
    </source>
</evidence>
<feature type="transmembrane region" description="Helical" evidence="5">
    <location>
        <begin position="455"/>
        <end position="479"/>
    </location>
</feature>
<dbReference type="Gene3D" id="1.20.1250.20">
    <property type="entry name" value="MFS general substrate transporter like domains"/>
    <property type="match status" value="1"/>
</dbReference>
<feature type="transmembrane region" description="Helical" evidence="5">
    <location>
        <begin position="330"/>
        <end position="353"/>
    </location>
</feature>
<feature type="transmembrane region" description="Helical" evidence="5">
    <location>
        <begin position="121"/>
        <end position="140"/>
    </location>
</feature>
<evidence type="ECO:0000256" key="4">
    <source>
        <dbReference type="ARBA" id="ARBA00023136"/>
    </source>
</evidence>
<feature type="transmembrane region" description="Helical" evidence="5">
    <location>
        <begin position="179"/>
        <end position="198"/>
    </location>
</feature>
<evidence type="ECO:0000256" key="3">
    <source>
        <dbReference type="ARBA" id="ARBA00022989"/>
    </source>
</evidence>
<feature type="transmembrane region" description="Helical" evidence="5">
    <location>
        <begin position="49"/>
        <end position="70"/>
    </location>
</feature>
<organism evidence="7 8">
    <name type="scientific">Spodoptera exigua</name>
    <name type="common">Beet armyworm</name>
    <name type="synonym">Noctua fulgens</name>
    <dbReference type="NCBI Taxonomy" id="7107"/>
    <lineage>
        <taxon>Eukaryota</taxon>
        <taxon>Metazoa</taxon>
        <taxon>Ecdysozoa</taxon>
        <taxon>Arthropoda</taxon>
        <taxon>Hexapoda</taxon>
        <taxon>Insecta</taxon>
        <taxon>Pterygota</taxon>
        <taxon>Neoptera</taxon>
        <taxon>Endopterygota</taxon>
        <taxon>Lepidoptera</taxon>
        <taxon>Glossata</taxon>
        <taxon>Ditrysia</taxon>
        <taxon>Noctuoidea</taxon>
        <taxon>Noctuidae</taxon>
        <taxon>Amphipyrinae</taxon>
        <taxon>Spodoptera</taxon>
    </lineage>
</organism>
<comment type="subcellular location">
    <subcellularLocation>
        <location evidence="1">Membrane</location>
        <topology evidence="1">Multi-pass membrane protein</topology>
    </subcellularLocation>
</comment>